<name>A0A1G7AJV3_NIADE</name>
<dbReference type="EMBL" id="FMZO01000023">
    <property type="protein sequence ID" value="SDE14747.1"/>
    <property type="molecule type" value="Genomic_DNA"/>
</dbReference>
<dbReference type="STRING" id="1285928.SAMN04487894_12338"/>
<sequence length="252" mass="27175">MKRFLTAIGWITVAFATSTCSKKDLPFANSRDAASYNRPVGAAAKDLLNSNTFSSLLVEVQYISGYAPDPAALDQLQQFLASRTNKPGGITITTRAIEDPGSTTLSLSQIRELENRNRTAFNNNTRLSLYILYSNSDYTDAGTLGIAYRNTSAALMGKKIHENSGSFGQVSRTKLEATVLEHEVGHLLGLVDLGSPMQSAHKDASHGNHCKDNQCLMFYASETTDVFGFLSRTNPPALDAGCLADLKANGGK</sequence>
<accession>A0A1G7AJV3</accession>
<evidence type="ECO:0000313" key="2">
    <source>
        <dbReference type="Proteomes" id="UP000198757"/>
    </source>
</evidence>
<dbReference type="GO" id="GO:0008237">
    <property type="term" value="F:metallopeptidase activity"/>
    <property type="evidence" value="ECO:0007669"/>
    <property type="project" value="InterPro"/>
</dbReference>
<evidence type="ECO:0000313" key="1">
    <source>
        <dbReference type="EMBL" id="SDE14747.1"/>
    </source>
</evidence>
<dbReference type="InterPro" id="IPR024079">
    <property type="entry name" value="MetalloPept_cat_dom_sf"/>
</dbReference>
<dbReference type="RefSeq" id="WP_090393195.1">
    <property type="nucleotide sequence ID" value="NZ_FMZO01000023.1"/>
</dbReference>
<keyword evidence="2" id="KW-1185">Reference proteome</keyword>
<dbReference type="Pfam" id="PF13688">
    <property type="entry name" value="Reprolysin_5"/>
    <property type="match status" value="1"/>
</dbReference>
<gene>
    <name evidence="1" type="ORF">SAMN04487894_12338</name>
</gene>
<dbReference type="Proteomes" id="UP000198757">
    <property type="component" value="Unassembled WGS sequence"/>
</dbReference>
<organism evidence="1 2">
    <name type="scientific">Niabella drilacis (strain DSM 25811 / CCM 8410 / CCUG 62505 / LMG 26954 / E90)</name>
    <dbReference type="NCBI Taxonomy" id="1285928"/>
    <lineage>
        <taxon>Bacteria</taxon>
        <taxon>Pseudomonadati</taxon>
        <taxon>Bacteroidota</taxon>
        <taxon>Chitinophagia</taxon>
        <taxon>Chitinophagales</taxon>
        <taxon>Chitinophagaceae</taxon>
        <taxon>Niabella</taxon>
    </lineage>
</organism>
<dbReference type="Gene3D" id="3.40.390.10">
    <property type="entry name" value="Collagenase (Catalytic Domain)"/>
    <property type="match status" value="1"/>
</dbReference>
<dbReference type="AlphaFoldDB" id="A0A1G7AJV3"/>
<reference evidence="2" key="1">
    <citation type="submission" date="2016-10" db="EMBL/GenBank/DDBJ databases">
        <authorList>
            <person name="Varghese N."/>
            <person name="Submissions S."/>
        </authorList>
    </citation>
    <scope>NUCLEOTIDE SEQUENCE [LARGE SCALE GENOMIC DNA]</scope>
    <source>
        <strain evidence="2">DSM 25811 / CCM 8410 / LMG 26954 / E90</strain>
    </source>
</reference>
<dbReference type="OrthoDB" id="1121673at2"/>
<protein>
    <submittedName>
        <fullName evidence="1">Metallo-peptidase family M12</fullName>
    </submittedName>
</protein>
<proteinExistence type="predicted"/>
<dbReference type="SUPFAM" id="SSF55486">
    <property type="entry name" value="Metalloproteases ('zincins'), catalytic domain"/>
    <property type="match status" value="1"/>
</dbReference>